<evidence type="ECO:0000256" key="9">
    <source>
        <dbReference type="ARBA" id="ARBA00023136"/>
    </source>
</evidence>
<dbReference type="Gene3D" id="1.10.630.10">
    <property type="entry name" value="Cytochrome P450"/>
    <property type="match status" value="1"/>
</dbReference>
<proteinExistence type="inferred from homology"/>
<keyword evidence="5" id="KW-0479">Metal-binding</keyword>
<keyword evidence="8" id="KW-0503">Monooxygenase</keyword>
<comment type="similarity">
    <text evidence="3">Belongs to the cytochrome P450 family.</text>
</comment>
<dbReference type="SUPFAM" id="SSF48264">
    <property type="entry name" value="Cytochrome P450"/>
    <property type="match status" value="1"/>
</dbReference>
<evidence type="ECO:0000256" key="2">
    <source>
        <dbReference type="ARBA" id="ARBA00004370"/>
    </source>
</evidence>
<evidence type="ECO:0000256" key="8">
    <source>
        <dbReference type="ARBA" id="ARBA00023033"/>
    </source>
</evidence>
<evidence type="ECO:0000256" key="1">
    <source>
        <dbReference type="ARBA" id="ARBA00001971"/>
    </source>
</evidence>
<dbReference type="EMBL" id="CAEKDK010000002">
    <property type="protein sequence ID" value="CAB4271266.1"/>
    <property type="molecule type" value="Genomic_DNA"/>
</dbReference>
<gene>
    <name evidence="10" type="ORF">CURHAP_LOCUS17632</name>
</gene>
<dbReference type="AlphaFoldDB" id="A0A6J5U4Q2"/>
<dbReference type="GO" id="GO:0020037">
    <property type="term" value="F:heme binding"/>
    <property type="evidence" value="ECO:0007669"/>
    <property type="project" value="InterPro"/>
</dbReference>
<protein>
    <submittedName>
        <fullName evidence="10">Uncharacterized protein</fullName>
    </submittedName>
</protein>
<dbReference type="PANTHER" id="PTHR47943">
    <property type="entry name" value="CYTOCHROME P450 93A3-LIKE"/>
    <property type="match status" value="1"/>
</dbReference>
<comment type="cofactor">
    <cofactor evidence="1">
        <name>heme</name>
        <dbReference type="ChEBI" id="CHEBI:30413"/>
    </cofactor>
</comment>
<name>A0A6J5U4Q2_PRUAR</name>
<evidence type="ECO:0000256" key="7">
    <source>
        <dbReference type="ARBA" id="ARBA00023004"/>
    </source>
</evidence>
<dbReference type="GO" id="GO:0004497">
    <property type="term" value="F:monooxygenase activity"/>
    <property type="evidence" value="ECO:0007669"/>
    <property type="project" value="UniProtKB-KW"/>
</dbReference>
<keyword evidence="6" id="KW-0560">Oxidoreductase</keyword>
<comment type="subcellular location">
    <subcellularLocation>
        <location evidence="2">Membrane</location>
    </subcellularLocation>
</comment>
<dbReference type="PANTHER" id="PTHR47943:SF8">
    <property type="entry name" value="CYTOCHROME P450"/>
    <property type="match status" value="1"/>
</dbReference>
<keyword evidence="9" id="KW-0472">Membrane</keyword>
<evidence type="ECO:0000313" key="11">
    <source>
        <dbReference type="Proteomes" id="UP000507222"/>
    </source>
</evidence>
<sequence length="170" mass="19714">MLESATRKEMCLFNSRMAMSTSCSENGEGAEKIRELVKESFELAAKVCFGDVLGPLKRLGFWVDGKQLMDVTMGIINFWRVRVKQHEERAEREGWDREDKDLMDILLKAYQDDKAEVKISRTHVKAFLLRSKFSCEPTMRATANNGSYRDRRSMKHVLDNVHGYIYLEPV</sequence>
<accession>A0A6J5U4Q2</accession>
<organism evidence="10 11">
    <name type="scientific">Prunus armeniaca</name>
    <name type="common">Apricot</name>
    <name type="synonym">Armeniaca vulgaris</name>
    <dbReference type="NCBI Taxonomy" id="36596"/>
    <lineage>
        <taxon>Eukaryota</taxon>
        <taxon>Viridiplantae</taxon>
        <taxon>Streptophyta</taxon>
        <taxon>Embryophyta</taxon>
        <taxon>Tracheophyta</taxon>
        <taxon>Spermatophyta</taxon>
        <taxon>Magnoliopsida</taxon>
        <taxon>eudicotyledons</taxon>
        <taxon>Gunneridae</taxon>
        <taxon>Pentapetalae</taxon>
        <taxon>rosids</taxon>
        <taxon>fabids</taxon>
        <taxon>Rosales</taxon>
        <taxon>Rosaceae</taxon>
        <taxon>Amygdaloideae</taxon>
        <taxon>Amygdaleae</taxon>
        <taxon>Prunus</taxon>
    </lineage>
</organism>
<evidence type="ECO:0000256" key="6">
    <source>
        <dbReference type="ARBA" id="ARBA00023002"/>
    </source>
</evidence>
<dbReference type="GO" id="GO:0016020">
    <property type="term" value="C:membrane"/>
    <property type="evidence" value="ECO:0007669"/>
    <property type="project" value="UniProtKB-SubCell"/>
</dbReference>
<keyword evidence="4" id="KW-0349">Heme</keyword>
<dbReference type="Proteomes" id="UP000507222">
    <property type="component" value="Unassembled WGS sequence"/>
</dbReference>
<dbReference type="GO" id="GO:0005506">
    <property type="term" value="F:iron ion binding"/>
    <property type="evidence" value="ECO:0007669"/>
    <property type="project" value="InterPro"/>
</dbReference>
<evidence type="ECO:0000256" key="3">
    <source>
        <dbReference type="ARBA" id="ARBA00010617"/>
    </source>
</evidence>
<reference evidence="10 11" key="1">
    <citation type="submission" date="2020-05" db="EMBL/GenBank/DDBJ databases">
        <authorList>
            <person name="Campoy J."/>
            <person name="Schneeberger K."/>
            <person name="Spophaly S."/>
        </authorList>
    </citation>
    <scope>NUCLEOTIDE SEQUENCE [LARGE SCALE GENOMIC DNA]</scope>
    <source>
        <strain evidence="10">PruArmRojPasFocal</strain>
    </source>
</reference>
<dbReference type="GO" id="GO:0016705">
    <property type="term" value="F:oxidoreductase activity, acting on paired donors, with incorporation or reduction of molecular oxygen"/>
    <property type="evidence" value="ECO:0007669"/>
    <property type="project" value="InterPro"/>
</dbReference>
<evidence type="ECO:0000256" key="4">
    <source>
        <dbReference type="ARBA" id="ARBA00022617"/>
    </source>
</evidence>
<dbReference type="InterPro" id="IPR036396">
    <property type="entry name" value="Cyt_P450_sf"/>
</dbReference>
<evidence type="ECO:0000313" key="10">
    <source>
        <dbReference type="EMBL" id="CAB4271266.1"/>
    </source>
</evidence>
<keyword evidence="7" id="KW-0408">Iron</keyword>
<evidence type="ECO:0000256" key="5">
    <source>
        <dbReference type="ARBA" id="ARBA00022723"/>
    </source>
</evidence>